<reference evidence="2 3" key="1">
    <citation type="submission" date="2018-05" db="EMBL/GenBank/DDBJ databases">
        <title>Genomic Encyclopedia of Type Strains, Phase IV (KMG-IV): sequencing the most valuable type-strain genomes for metagenomic binning, comparative biology and taxonomic classification.</title>
        <authorList>
            <person name="Goeker M."/>
        </authorList>
    </citation>
    <scope>NUCLEOTIDE SEQUENCE [LARGE SCALE GENOMIC DNA]</scope>
    <source>
        <strain evidence="2 3">DSM 28556</strain>
    </source>
</reference>
<accession>A0A2V3VNQ6</accession>
<feature type="domain" description="DnaJ homologue subfamily C member 28 conserved" evidence="1">
    <location>
        <begin position="21"/>
        <end position="67"/>
    </location>
</feature>
<dbReference type="RefSeq" id="WP_110397098.1">
    <property type="nucleotide sequence ID" value="NZ_JBHUHB010000001.1"/>
</dbReference>
<keyword evidence="3" id="KW-1185">Reference proteome</keyword>
<sequence length="110" mass="12975">MEKKYNDLIGDILKRSGDDMEVEGKGKPLPKNYLEMDLYQNFQKIAKDAGFLPEWLKLQKEITSLIHSCTIEEDLIIINEKIEKYNIICPPPFQKSKITMETLEKEKRNW</sequence>
<dbReference type="OrthoDB" id="9798476at2"/>
<dbReference type="Proteomes" id="UP000247978">
    <property type="component" value="Unassembled WGS sequence"/>
</dbReference>
<dbReference type="InterPro" id="IPR018961">
    <property type="entry name" value="DnaJ_homolog_subfam-C_membr-28"/>
</dbReference>
<organism evidence="2 3">
    <name type="scientific">Pseudogracilibacillus auburnensis</name>
    <dbReference type="NCBI Taxonomy" id="1494959"/>
    <lineage>
        <taxon>Bacteria</taxon>
        <taxon>Bacillati</taxon>
        <taxon>Bacillota</taxon>
        <taxon>Bacilli</taxon>
        <taxon>Bacillales</taxon>
        <taxon>Bacillaceae</taxon>
        <taxon>Pseudogracilibacillus</taxon>
    </lineage>
</organism>
<dbReference type="Pfam" id="PF09350">
    <property type="entry name" value="DJC28_CD"/>
    <property type="match status" value="1"/>
</dbReference>
<evidence type="ECO:0000259" key="1">
    <source>
        <dbReference type="Pfam" id="PF09350"/>
    </source>
</evidence>
<dbReference type="EMBL" id="QJJQ01000018">
    <property type="protein sequence ID" value="PXW82491.1"/>
    <property type="molecule type" value="Genomic_DNA"/>
</dbReference>
<proteinExistence type="predicted"/>
<name>A0A2V3VNQ6_9BACI</name>
<gene>
    <name evidence="2" type="ORF">DFR56_11867</name>
</gene>
<evidence type="ECO:0000313" key="2">
    <source>
        <dbReference type="EMBL" id="PXW82491.1"/>
    </source>
</evidence>
<protein>
    <submittedName>
        <fullName evidence="2">Uncharacterized protein DUF1992</fullName>
    </submittedName>
</protein>
<evidence type="ECO:0000313" key="3">
    <source>
        <dbReference type="Proteomes" id="UP000247978"/>
    </source>
</evidence>
<comment type="caution">
    <text evidence="2">The sequence shown here is derived from an EMBL/GenBank/DDBJ whole genome shotgun (WGS) entry which is preliminary data.</text>
</comment>
<dbReference type="AlphaFoldDB" id="A0A2V3VNQ6"/>